<dbReference type="GO" id="GO:0043190">
    <property type="term" value="C:ATP-binding cassette (ABC) transporter complex"/>
    <property type="evidence" value="ECO:0007669"/>
    <property type="project" value="InterPro"/>
</dbReference>
<dbReference type="InterPro" id="IPR047817">
    <property type="entry name" value="ABC2_TM_bact-type"/>
</dbReference>
<dbReference type="PRINTS" id="PR00164">
    <property type="entry name" value="ABC2TRNSPORT"/>
</dbReference>
<comment type="subcellular location">
    <subcellularLocation>
        <location evidence="1">Membrane</location>
        <topology evidence="1">Multi-pass membrane protein</topology>
    </subcellularLocation>
</comment>
<evidence type="ECO:0000256" key="1">
    <source>
        <dbReference type="ARBA" id="ARBA00004141"/>
    </source>
</evidence>
<dbReference type="AlphaFoldDB" id="A0A3B1DQ32"/>
<evidence type="ECO:0000256" key="5">
    <source>
        <dbReference type="SAM" id="Phobius"/>
    </source>
</evidence>
<keyword evidence="3 5" id="KW-1133">Transmembrane helix</keyword>
<feature type="transmembrane region" description="Helical" evidence="5">
    <location>
        <begin position="175"/>
        <end position="194"/>
    </location>
</feature>
<dbReference type="GO" id="GO:0140359">
    <property type="term" value="F:ABC-type transporter activity"/>
    <property type="evidence" value="ECO:0007669"/>
    <property type="project" value="InterPro"/>
</dbReference>
<feature type="transmembrane region" description="Helical" evidence="5">
    <location>
        <begin position="113"/>
        <end position="138"/>
    </location>
</feature>
<evidence type="ECO:0000256" key="2">
    <source>
        <dbReference type="ARBA" id="ARBA00022692"/>
    </source>
</evidence>
<protein>
    <recommendedName>
        <fullName evidence="6">ABC transmembrane type-2 domain-containing protein</fullName>
    </recommendedName>
</protein>
<evidence type="ECO:0000313" key="7">
    <source>
        <dbReference type="EMBL" id="VAX30767.1"/>
    </source>
</evidence>
<evidence type="ECO:0000256" key="3">
    <source>
        <dbReference type="ARBA" id="ARBA00022989"/>
    </source>
</evidence>
<accession>A0A3B1DQ32</accession>
<keyword evidence="4 5" id="KW-0472">Membrane</keyword>
<name>A0A3B1DQ32_9ZZZZ</name>
<dbReference type="InterPro" id="IPR051784">
    <property type="entry name" value="Nod_factor_ABC_transporter"/>
</dbReference>
<feature type="transmembrane region" description="Helical" evidence="5">
    <location>
        <begin position="231"/>
        <end position="253"/>
    </location>
</feature>
<dbReference type="PROSITE" id="PS51012">
    <property type="entry name" value="ABC_TM2"/>
    <property type="match status" value="1"/>
</dbReference>
<dbReference type="Pfam" id="PF01061">
    <property type="entry name" value="ABC2_membrane"/>
    <property type="match status" value="1"/>
</dbReference>
<dbReference type="EMBL" id="UOGF01000064">
    <property type="protein sequence ID" value="VAX30767.1"/>
    <property type="molecule type" value="Genomic_DNA"/>
</dbReference>
<feature type="transmembrane region" description="Helical" evidence="5">
    <location>
        <begin position="65"/>
        <end position="87"/>
    </location>
</feature>
<feature type="transmembrane region" description="Helical" evidence="5">
    <location>
        <begin position="144"/>
        <end position="168"/>
    </location>
</feature>
<evidence type="ECO:0000256" key="4">
    <source>
        <dbReference type="ARBA" id="ARBA00023136"/>
    </source>
</evidence>
<feature type="transmembrane region" description="Helical" evidence="5">
    <location>
        <begin position="26"/>
        <end position="45"/>
    </location>
</feature>
<reference evidence="7" key="1">
    <citation type="submission" date="2018-06" db="EMBL/GenBank/DDBJ databases">
        <authorList>
            <person name="Zhirakovskaya E."/>
        </authorList>
    </citation>
    <scope>NUCLEOTIDE SEQUENCE</scope>
</reference>
<sequence length="257" mass="28909">MSDLILHFISDTRYLFFKYLKLTWRMPMWTFFGLIQPLLWLLIFGQLFRGFAELPQFPTGDYTQFLAPGVIVMTVLFGASWSGVSLLRDLRHGVMEKLLVSPILRSSIVLSRLLHNAFTVLVQVFLLVIVSALIGAGMPSGQGFFWIWVVVLLLAVGFSAISNALAMFLKEEEPLVVMGNMLTLPLLFFSSALVPADFMPAWMQLISRFNPVTYGVEAVRACYEGVFLQPFWMSLGILVVFAGVSFIAAIMTFQRAE</sequence>
<dbReference type="PIRSF" id="PIRSF006648">
    <property type="entry name" value="DrrB"/>
    <property type="match status" value="1"/>
</dbReference>
<proteinExistence type="predicted"/>
<keyword evidence="2 5" id="KW-0812">Transmembrane</keyword>
<evidence type="ECO:0000259" key="6">
    <source>
        <dbReference type="PROSITE" id="PS51012"/>
    </source>
</evidence>
<dbReference type="InterPro" id="IPR000412">
    <property type="entry name" value="ABC_2_transport"/>
</dbReference>
<dbReference type="InterPro" id="IPR013525">
    <property type="entry name" value="ABC2_TM"/>
</dbReference>
<dbReference type="PANTHER" id="PTHR43229">
    <property type="entry name" value="NODULATION PROTEIN J"/>
    <property type="match status" value="1"/>
</dbReference>
<organism evidence="7">
    <name type="scientific">hydrothermal vent metagenome</name>
    <dbReference type="NCBI Taxonomy" id="652676"/>
    <lineage>
        <taxon>unclassified sequences</taxon>
        <taxon>metagenomes</taxon>
        <taxon>ecological metagenomes</taxon>
    </lineage>
</organism>
<dbReference type="PANTHER" id="PTHR43229:SF2">
    <property type="entry name" value="NODULATION PROTEIN J"/>
    <property type="match status" value="1"/>
</dbReference>
<feature type="domain" description="ABC transmembrane type-2" evidence="6">
    <location>
        <begin position="28"/>
        <end position="256"/>
    </location>
</feature>
<gene>
    <name evidence="7" type="ORF">MNBD_NITROSPIRAE01-187</name>
</gene>